<sequence length="321" mass="35717">MAVLSQFPQINVSVHVNGRPAKEYPLPDGHGGHAAAHRDATVCTHECYVESQSGQNYTVEVSVAPDFFSSFPWSLRCLLTVDGRNLGAYILEPFRQPYQCSFVGSYVLSARSATSQSLMTEKLTFSPVTTVEESSQTRIERDDKIVARLGTIELEVSTCVITRYKFVRLSRQTNQGTTFNIAEKSLKGKELSHGTTFTKGDSVCPPLGCDMRDVKPFAKYIFRYRSISTLKREMIVPPGSPISDQVLSMTDDEVRSLAEKLLREKREQLVKTEDKASVERKRTIDHTGGDDDDDVEIIEVSGHGKVKVLKLENGCDAVDLT</sequence>
<dbReference type="PANTHER" id="PTHR36223">
    <property type="entry name" value="BETA-LACTAMASE-TYPE TRANSPEPTIDASE FOLD DOMAIN CONTAINING PROTEIN"/>
    <property type="match status" value="1"/>
</dbReference>
<name>A0A8K0JAY3_9HYPO</name>
<dbReference type="Pfam" id="PF25534">
    <property type="entry name" value="DUF7918"/>
    <property type="match status" value="1"/>
</dbReference>
<keyword evidence="4" id="KW-1185">Reference proteome</keyword>
<dbReference type="InterPro" id="IPR057678">
    <property type="entry name" value="DUF7918"/>
</dbReference>
<evidence type="ECO:0000259" key="2">
    <source>
        <dbReference type="Pfam" id="PF25534"/>
    </source>
</evidence>
<evidence type="ECO:0000313" key="3">
    <source>
        <dbReference type="EMBL" id="KAG5928665.1"/>
    </source>
</evidence>
<reference evidence="3" key="1">
    <citation type="journal article" date="2020" name="bioRxiv">
        <title>Whole genome comparisons of ergot fungi reveals the divergence and evolution of species within the genus Claviceps are the result of varying mechanisms driving genome evolution and host range expansion.</title>
        <authorList>
            <person name="Wyka S.A."/>
            <person name="Mondo S.J."/>
            <person name="Liu M."/>
            <person name="Dettman J."/>
            <person name="Nalam V."/>
            <person name="Broders K.D."/>
        </authorList>
    </citation>
    <scope>NUCLEOTIDE SEQUENCE</scope>
    <source>
        <strain evidence="3">CCC 489</strain>
    </source>
</reference>
<evidence type="ECO:0000313" key="4">
    <source>
        <dbReference type="Proteomes" id="UP000811619"/>
    </source>
</evidence>
<proteinExistence type="predicted"/>
<accession>A0A8K0JAY3</accession>
<dbReference type="Proteomes" id="UP000811619">
    <property type="component" value="Unassembled WGS sequence"/>
</dbReference>
<organism evidence="3 4">
    <name type="scientific">Claviceps africana</name>
    <dbReference type="NCBI Taxonomy" id="83212"/>
    <lineage>
        <taxon>Eukaryota</taxon>
        <taxon>Fungi</taxon>
        <taxon>Dikarya</taxon>
        <taxon>Ascomycota</taxon>
        <taxon>Pezizomycotina</taxon>
        <taxon>Sordariomycetes</taxon>
        <taxon>Hypocreomycetidae</taxon>
        <taxon>Hypocreales</taxon>
        <taxon>Clavicipitaceae</taxon>
        <taxon>Claviceps</taxon>
    </lineage>
</organism>
<feature type="region of interest" description="Disordered" evidence="1">
    <location>
        <begin position="273"/>
        <end position="295"/>
    </location>
</feature>
<comment type="caution">
    <text evidence="3">The sequence shown here is derived from an EMBL/GenBank/DDBJ whole genome shotgun (WGS) entry which is preliminary data.</text>
</comment>
<dbReference type="AlphaFoldDB" id="A0A8K0JAY3"/>
<feature type="domain" description="DUF7918" evidence="2">
    <location>
        <begin position="10"/>
        <end position="237"/>
    </location>
</feature>
<gene>
    <name evidence="3" type="ORF">E4U42_000197</name>
</gene>
<dbReference type="EMBL" id="SRPY01000104">
    <property type="protein sequence ID" value="KAG5928665.1"/>
    <property type="molecule type" value="Genomic_DNA"/>
</dbReference>
<evidence type="ECO:0000256" key="1">
    <source>
        <dbReference type="SAM" id="MobiDB-lite"/>
    </source>
</evidence>
<dbReference type="PANTHER" id="PTHR36223:SF1">
    <property type="entry name" value="TRANSCRIPTION ELONGATION FACTOR EAF N-TERMINAL DOMAIN-CONTAINING PROTEIN"/>
    <property type="match status" value="1"/>
</dbReference>
<protein>
    <recommendedName>
        <fullName evidence="2">DUF7918 domain-containing protein</fullName>
    </recommendedName>
</protein>
<feature type="compositionally biased region" description="Basic and acidic residues" evidence="1">
    <location>
        <begin position="273"/>
        <end position="289"/>
    </location>
</feature>
<dbReference type="OrthoDB" id="3364132at2759"/>